<dbReference type="EC" id="2.7.7.65" evidence="1"/>
<feature type="domain" description="GGDEF" evidence="4">
    <location>
        <begin position="251"/>
        <end position="382"/>
    </location>
</feature>
<dbReference type="RefSeq" id="WP_066659166.1">
    <property type="nucleotide sequence ID" value="NZ_CBCSCL010000009.1"/>
</dbReference>
<feature type="transmembrane region" description="Helical" evidence="3">
    <location>
        <begin position="188"/>
        <end position="209"/>
    </location>
</feature>
<evidence type="ECO:0000313" key="5">
    <source>
        <dbReference type="EMBL" id="ANN78229.1"/>
    </source>
</evidence>
<name>A0A193GG17_9BORD</name>
<evidence type="ECO:0000256" key="2">
    <source>
        <dbReference type="ARBA" id="ARBA00034247"/>
    </source>
</evidence>
<dbReference type="STRING" id="463014.BAU07_14995"/>
<dbReference type="InterPro" id="IPR000160">
    <property type="entry name" value="GGDEF_dom"/>
</dbReference>
<gene>
    <name evidence="5" type="ORF">BAU07_14995</name>
</gene>
<dbReference type="Pfam" id="PF00990">
    <property type="entry name" value="GGDEF"/>
    <property type="match status" value="1"/>
</dbReference>
<dbReference type="PANTHER" id="PTHR45138:SF9">
    <property type="entry name" value="DIGUANYLATE CYCLASE DGCM-RELATED"/>
    <property type="match status" value="1"/>
</dbReference>
<keyword evidence="3" id="KW-0812">Transmembrane</keyword>
<dbReference type="AlphaFoldDB" id="A0A193GG17"/>
<dbReference type="KEGG" id="bfz:BAU07_14995"/>
<feature type="transmembrane region" description="Helical" evidence="3">
    <location>
        <begin position="6"/>
        <end position="25"/>
    </location>
</feature>
<dbReference type="FunFam" id="3.30.70.270:FF:000001">
    <property type="entry name" value="Diguanylate cyclase domain protein"/>
    <property type="match status" value="1"/>
</dbReference>
<reference evidence="5 6" key="1">
    <citation type="submission" date="2016-06" db="EMBL/GenBank/DDBJ databases">
        <title>Complete genome sequences of Bordetella bronchialis and Bordetella flabilis.</title>
        <authorList>
            <person name="LiPuma J.J."/>
            <person name="Spilker T."/>
        </authorList>
    </citation>
    <scope>NUCLEOTIDE SEQUENCE [LARGE SCALE GENOMIC DNA]</scope>
    <source>
        <strain evidence="5 6">AU10664</strain>
    </source>
</reference>
<dbReference type="SMART" id="SM00267">
    <property type="entry name" value="GGDEF"/>
    <property type="match status" value="1"/>
</dbReference>
<organism evidence="5 6">
    <name type="scientific">Bordetella flabilis</name>
    <dbReference type="NCBI Taxonomy" id="463014"/>
    <lineage>
        <taxon>Bacteria</taxon>
        <taxon>Pseudomonadati</taxon>
        <taxon>Pseudomonadota</taxon>
        <taxon>Betaproteobacteria</taxon>
        <taxon>Burkholderiales</taxon>
        <taxon>Alcaligenaceae</taxon>
        <taxon>Bordetella</taxon>
    </lineage>
</organism>
<sequence>MPAAIVLLAVTALANLLMLAVLGSLARSGIAGIRECIRGAVLVFVSLVLFAGQVVLHPVLGVLAANLLMAIGTAYYLAAVLRFFGRPVPLAWLALAVGAQTLVIVLFWHVWPDTDMRIAAVSVLQAIFTGATAVVIHRYRPRERAAYPYLFALAVAGFESAGHALRALVYAMRWESMPSLAQATPAHIVFLSIGVLAVPSLILGMIVMVHDRMLAERESEANIDSLTGVLARKAWWLLADRTVARAVRGDQRLSLLMVDIDRFKDVNDTHGHAVGDAVLQHFGKVATSVLRQEDILGRLGGEEFAVLFPDTRIDAAAFATNRLLGAVRGTACVTGQRTISYTFSGGLVEWDGEESAEALAQRADRALYAAKQDGRDRVAVQY</sequence>
<dbReference type="EMBL" id="CP016172">
    <property type="protein sequence ID" value="ANN78229.1"/>
    <property type="molecule type" value="Genomic_DNA"/>
</dbReference>
<dbReference type="PANTHER" id="PTHR45138">
    <property type="entry name" value="REGULATORY COMPONENTS OF SENSORY TRANSDUCTION SYSTEM"/>
    <property type="match status" value="1"/>
</dbReference>
<keyword evidence="3" id="KW-0472">Membrane</keyword>
<evidence type="ECO:0000259" key="4">
    <source>
        <dbReference type="PROSITE" id="PS50887"/>
    </source>
</evidence>
<keyword evidence="3" id="KW-1133">Transmembrane helix</keyword>
<feature type="transmembrane region" description="Helical" evidence="3">
    <location>
        <begin position="149"/>
        <end position="168"/>
    </location>
</feature>
<feature type="transmembrane region" description="Helical" evidence="3">
    <location>
        <begin position="37"/>
        <end position="56"/>
    </location>
</feature>
<dbReference type="Gene3D" id="3.30.70.270">
    <property type="match status" value="1"/>
</dbReference>
<dbReference type="InterPro" id="IPR029787">
    <property type="entry name" value="Nucleotide_cyclase"/>
</dbReference>
<evidence type="ECO:0000256" key="1">
    <source>
        <dbReference type="ARBA" id="ARBA00012528"/>
    </source>
</evidence>
<dbReference type="SUPFAM" id="SSF55073">
    <property type="entry name" value="Nucleotide cyclase"/>
    <property type="match status" value="1"/>
</dbReference>
<accession>A0A193GG17</accession>
<feature type="transmembrane region" description="Helical" evidence="3">
    <location>
        <begin position="62"/>
        <end position="84"/>
    </location>
</feature>
<feature type="transmembrane region" description="Helical" evidence="3">
    <location>
        <begin position="117"/>
        <end position="137"/>
    </location>
</feature>
<dbReference type="InterPro" id="IPR043128">
    <property type="entry name" value="Rev_trsase/Diguanyl_cyclase"/>
</dbReference>
<dbReference type="InterPro" id="IPR050469">
    <property type="entry name" value="Diguanylate_Cyclase"/>
</dbReference>
<dbReference type="CDD" id="cd01949">
    <property type="entry name" value="GGDEF"/>
    <property type="match status" value="1"/>
</dbReference>
<comment type="catalytic activity">
    <reaction evidence="2">
        <text>2 GTP = 3',3'-c-di-GMP + 2 diphosphate</text>
        <dbReference type="Rhea" id="RHEA:24898"/>
        <dbReference type="ChEBI" id="CHEBI:33019"/>
        <dbReference type="ChEBI" id="CHEBI:37565"/>
        <dbReference type="ChEBI" id="CHEBI:58805"/>
        <dbReference type="EC" id="2.7.7.65"/>
    </reaction>
</comment>
<evidence type="ECO:0000256" key="3">
    <source>
        <dbReference type="SAM" id="Phobius"/>
    </source>
</evidence>
<proteinExistence type="predicted"/>
<dbReference type="PROSITE" id="PS50887">
    <property type="entry name" value="GGDEF"/>
    <property type="match status" value="1"/>
</dbReference>
<dbReference type="GO" id="GO:0052621">
    <property type="term" value="F:diguanylate cyclase activity"/>
    <property type="evidence" value="ECO:0007669"/>
    <property type="project" value="UniProtKB-EC"/>
</dbReference>
<evidence type="ECO:0000313" key="6">
    <source>
        <dbReference type="Proteomes" id="UP000091926"/>
    </source>
</evidence>
<protein>
    <recommendedName>
        <fullName evidence="1">diguanylate cyclase</fullName>
        <ecNumber evidence="1">2.7.7.65</ecNumber>
    </recommendedName>
</protein>
<feature type="transmembrane region" description="Helical" evidence="3">
    <location>
        <begin position="91"/>
        <end position="111"/>
    </location>
</feature>
<keyword evidence="6" id="KW-1185">Reference proteome</keyword>
<dbReference type="OrthoDB" id="9813903at2"/>
<dbReference type="Proteomes" id="UP000091926">
    <property type="component" value="Chromosome"/>
</dbReference>
<dbReference type="NCBIfam" id="TIGR00254">
    <property type="entry name" value="GGDEF"/>
    <property type="match status" value="1"/>
</dbReference>